<dbReference type="Gene3D" id="3.20.20.80">
    <property type="entry name" value="Glycosidases"/>
    <property type="match status" value="1"/>
</dbReference>
<dbReference type="InterPro" id="IPR004185">
    <property type="entry name" value="Glyco_hydro_13_lg-like_dom"/>
</dbReference>
<reference evidence="4" key="2">
    <citation type="submission" date="2021-04" db="EMBL/GenBank/DDBJ databases">
        <authorList>
            <person name="Gilroy R."/>
        </authorList>
    </citation>
    <scope>NUCLEOTIDE SEQUENCE</scope>
    <source>
        <strain evidence="4">Gambia11-129</strain>
    </source>
</reference>
<dbReference type="Proteomes" id="UP000823936">
    <property type="component" value="Unassembled WGS sequence"/>
</dbReference>
<keyword evidence="2" id="KW-0326">Glycosidase</keyword>
<dbReference type="GO" id="GO:0005975">
    <property type="term" value="P:carbohydrate metabolic process"/>
    <property type="evidence" value="ECO:0007669"/>
    <property type="project" value="InterPro"/>
</dbReference>
<dbReference type="PANTHER" id="PTHR10357:SF210">
    <property type="entry name" value="MALTODEXTRIN GLUCOSIDASE"/>
    <property type="match status" value="1"/>
</dbReference>
<sequence>MIRILHDISEIFVSNIYPEKGECITLSLFSSEKDISVFLKHRNIQGLESTEEMALKKSSKYPYVFDISVSLNPTDEIFDYYFVIKKDESVFYYSRKGLEKYIPSFSFRFQIKSAVNHPEWVSSRCCYQIFPDRFFNSRKSKARKDGEYSYNGASVSTYSFSDIPPEYSKARSLDFFNGDLYGVAEKLSYIKEAGFDMLYINPVFSSPTSHRYDSSSFFSVDEALGGDDALSFLIEKAHSMDIAVILDISINHTSKINSWFIKANEDPSSIEGGFYYCIDGKYKLWAGIDTMPELNYESEELKNLVYRNPDSVLKRYIKKPFSADGWRFDVAAELGRGSKKQITLSLWKEIHDEIRKEKSNLYTVSEIWDDTSSYINNDIFDGTMNYFYAGRAVRSFMGEEDRDLQKDWGHNPKKVEKLDAYSFASSVNDSLFSLRSQNWYFQMNLIDSHDTPRLTSNEKVMDDDLYLSLVAFIYFLPGFPSIYYGDEIKLDGKMGSPEMARYPMQWDERKWNKKYRDCHIALKKIRDRNGFAFSSFKIKALNDHTFMVRRILPDEILYLVLSRDKDECIILDDWLVEGKNVQLLFGEGEVKENTIKVKKNRAAVISCPLYSDKKKLMK</sequence>
<organism evidence="4 5">
    <name type="scientific">Candidatus Ornithospirochaeta avicola</name>
    <dbReference type="NCBI Taxonomy" id="2840896"/>
    <lineage>
        <taxon>Bacteria</taxon>
        <taxon>Pseudomonadati</taxon>
        <taxon>Spirochaetota</taxon>
        <taxon>Spirochaetia</taxon>
        <taxon>Spirochaetales</taxon>
        <taxon>Spirochaetaceae</taxon>
        <taxon>Spirochaetaceae incertae sedis</taxon>
        <taxon>Candidatus Ornithospirochaeta</taxon>
    </lineage>
</organism>
<dbReference type="InterPro" id="IPR006047">
    <property type="entry name" value="GH13_cat_dom"/>
</dbReference>
<dbReference type="InterPro" id="IPR014756">
    <property type="entry name" value="Ig_E-set"/>
</dbReference>
<evidence type="ECO:0000256" key="2">
    <source>
        <dbReference type="ARBA" id="ARBA00023295"/>
    </source>
</evidence>
<dbReference type="InterPro" id="IPR013783">
    <property type="entry name" value="Ig-like_fold"/>
</dbReference>
<protein>
    <recommendedName>
        <fullName evidence="3">Glycosyl hydrolase family 13 catalytic domain-containing protein</fullName>
    </recommendedName>
</protein>
<evidence type="ECO:0000259" key="3">
    <source>
        <dbReference type="SMART" id="SM00642"/>
    </source>
</evidence>
<dbReference type="SMART" id="SM00642">
    <property type="entry name" value="Aamy"/>
    <property type="match status" value="1"/>
</dbReference>
<reference evidence="4" key="1">
    <citation type="journal article" date="2021" name="PeerJ">
        <title>Extensive microbial diversity within the chicken gut microbiome revealed by metagenomics and culture.</title>
        <authorList>
            <person name="Gilroy R."/>
            <person name="Ravi A."/>
            <person name="Getino M."/>
            <person name="Pursley I."/>
            <person name="Horton D.L."/>
            <person name="Alikhan N.F."/>
            <person name="Baker D."/>
            <person name="Gharbi K."/>
            <person name="Hall N."/>
            <person name="Watson M."/>
            <person name="Adriaenssens E.M."/>
            <person name="Foster-Nyarko E."/>
            <person name="Jarju S."/>
            <person name="Secka A."/>
            <person name="Antonio M."/>
            <person name="Oren A."/>
            <person name="Chaudhuri R.R."/>
            <person name="La Ragione R."/>
            <person name="Hildebrand F."/>
            <person name="Pallen M.J."/>
        </authorList>
    </citation>
    <scope>NUCLEOTIDE SEQUENCE</scope>
    <source>
        <strain evidence="4">Gambia11-129</strain>
    </source>
</reference>
<dbReference type="SUPFAM" id="SSF51445">
    <property type="entry name" value="(Trans)glycosidases"/>
    <property type="match status" value="1"/>
</dbReference>
<evidence type="ECO:0000313" key="4">
    <source>
        <dbReference type="EMBL" id="HIV98310.1"/>
    </source>
</evidence>
<dbReference type="CDD" id="cd02857">
    <property type="entry name" value="E_set_CDase_PDE_N"/>
    <property type="match status" value="1"/>
</dbReference>
<evidence type="ECO:0000313" key="5">
    <source>
        <dbReference type="Proteomes" id="UP000823936"/>
    </source>
</evidence>
<dbReference type="Gene3D" id="2.60.40.10">
    <property type="entry name" value="Immunoglobulins"/>
    <property type="match status" value="1"/>
</dbReference>
<accession>A0A9D1TND1</accession>
<proteinExistence type="predicted"/>
<dbReference type="EMBL" id="DXHU01000005">
    <property type="protein sequence ID" value="HIV98310.1"/>
    <property type="molecule type" value="Genomic_DNA"/>
</dbReference>
<name>A0A9D1TND1_9SPIO</name>
<dbReference type="AlphaFoldDB" id="A0A9D1TND1"/>
<dbReference type="GO" id="GO:0004553">
    <property type="term" value="F:hydrolase activity, hydrolyzing O-glycosyl compounds"/>
    <property type="evidence" value="ECO:0007669"/>
    <property type="project" value="InterPro"/>
</dbReference>
<gene>
    <name evidence="4" type="ORF">IAB12_00835</name>
</gene>
<dbReference type="PANTHER" id="PTHR10357">
    <property type="entry name" value="ALPHA-AMYLASE FAMILY MEMBER"/>
    <property type="match status" value="1"/>
</dbReference>
<keyword evidence="1" id="KW-0378">Hydrolase</keyword>
<feature type="domain" description="Glycosyl hydrolase family 13 catalytic" evidence="3">
    <location>
        <begin position="128"/>
        <end position="528"/>
    </location>
</feature>
<dbReference type="InterPro" id="IPR017853">
    <property type="entry name" value="GH"/>
</dbReference>
<dbReference type="Pfam" id="PF00128">
    <property type="entry name" value="Alpha-amylase"/>
    <property type="match status" value="1"/>
</dbReference>
<comment type="caution">
    <text evidence="4">The sequence shown here is derived from an EMBL/GenBank/DDBJ whole genome shotgun (WGS) entry which is preliminary data.</text>
</comment>
<evidence type="ECO:0000256" key="1">
    <source>
        <dbReference type="ARBA" id="ARBA00022801"/>
    </source>
</evidence>
<dbReference type="SUPFAM" id="SSF81296">
    <property type="entry name" value="E set domains"/>
    <property type="match status" value="1"/>
</dbReference>